<feature type="transmembrane region" description="Helical" evidence="2">
    <location>
        <begin position="551"/>
        <end position="571"/>
    </location>
</feature>
<accession>A0A3P3YCZ4</accession>
<gene>
    <name evidence="4" type="ORF">PLBR_LOCUS5261</name>
</gene>
<feature type="transmembrane region" description="Helical" evidence="2">
    <location>
        <begin position="609"/>
        <end position="628"/>
    </location>
</feature>
<dbReference type="PANTHER" id="PTHR11319">
    <property type="entry name" value="G PROTEIN-COUPLED RECEPTOR-RELATED"/>
    <property type="match status" value="1"/>
</dbReference>
<feature type="region of interest" description="Disordered" evidence="1">
    <location>
        <begin position="748"/>
        <end position="780"/>
    </location>
</feature>
<protein>
    <recommendedName>
        <fullName evidence="6">TRP C-terminal domain-containing protein</fullName>
    </recommendedName>
</protein>
<name>A0A3P3YCZ4_PLABS</name>
<evidence type="ECO:0000313" key="4">
    <source>
        <dbReference type="EMBL" id="SPQ98046.1"/>
    </source>
</evidence>
<keyword evidence="4" id="KW-0496">Mitochondrion</keyword>
<feature type="transmembrane region" description="Helical" evidence="2">
    <location>
        <begin position="577"/>
        <end position="597"/>
    </location>
</feature>
<geneLocation type="mitochondrion" evidence="4"/>
<evidence type="ECO:0000256" key="3">
    <source>
        <dbReference type="SAM" id="SignalP"/>
    </source>
</evidence>
<keyword evidence="3" id="KW-0732">Signal</keyword>
<keyword evidence="2" id="KW-0812">Transmembrane</keyword>
<reference evidence="4 5" key="1">
    <citation type="submission" date="2018-03" db="EMBL/GenBank/DDBJ databases">
        <authorList>
            <person name="Fogelqvist J."/>
        </authorList>
    </citation>
    <scope>NUCLEOTIDE SEQUENCE [LARGE SCALE GENOMIC DNA]</scope>
</reference>
<feature type="transmembrane region" description="Helical" evidence="2">
    <location>
        <begin position="500"/>
        <end position="524"/>
    </location>
</feature>
<keyword evidence="2" id="KW-1133">Transmembrane helix</keyword>
<proteinExistence type="predicted"/>
<evidence type="ECO:0000256" key="1">
    <source>
        <dbReference type="SAM" id="MobiDB-lite"/>
    </source>
</evidence>
<dbReference type="EMBL" id="OVEO01000008">
    <property type="protein sequence ID" value="SPQ98046.1"/>
    <property type="molecule type" value="Genomic_DNA"/>
</dbReference>
<dbReference type="Proteomes" id="UP000290189">
    <property type="component" value="Unassembled WGS sequence"/>
</dbReference>
<sequence length="780" mass="86999">MPSVITAYAPLFSALLAVVVAGGCFQTVPTSDPQIRRPLVIDQGSYYGIGPQLVLRAIFGDFMGYSIVLGNSLNVAPGAPPIMISPAIQLPAAPGDYTYGDQPPAGMDMLGLISKQYWEGLYIADWLYETSPNLSDWRTYLNPGTIKMFSRNPPSFPGANLSAVGAFMWDDSSSWYYYDDYRTLFSRLGIDVTILDYKTSATWVSDIVSMETGRAPALFWWSPQDYHFPDLNATRVRLPPFDPNTYLDYGTGTISGLCDFPVYRFAKYVAPDLNVTSPWAYTVMTRFDFTDDDYMWMQSSEGQQIVSDQSTACQWARANEHRWKQWIPTEFFLSENRQNEHSSVSWTVAAKQTIEFCQVLSVVGRQILRDSNVVVPNSISIFASTAAIFSLSPDKFRVGCLLQVTWELSYTVRCAVLNIFSALVATATLTKQFTRNTVFSSKLNRVLSASLRLVDLLYIYHLSSLVEVFICYEQPNVPGFYSSWYTASIRCYAPGEWSSMLPLTVAGLFLTTLVYPVMVGVVMWSAPSQTYNDGFFETFAHYFRPFQNKMWFWYCPMLLWKLSLSILLSSVGPGDSSTMAIAVMIICIYLVCCVKYRPYFHNANNRLDLILGTSLLSIIVLLLAMQSVPAGNAASIQLVSSLTLIVLVASLLFALWTILVELSRNLDPWRNPTLYTIVSGMTFGSYWTQNTAPASTALSQTARANNLKLLSDAHVRQWAQLASDDEIQALNDTVESLAAACSSSSVSESTSHQASVESPGQLARPSKQMRIQRPTYAARA</sequence>
<organism evidence="4 5">
    <name type="scientific">Plasmodiophora brassicae</name>
    <name type="common">Clubroot disease agent</name>
    <dbReference type="NCBI Taxonomy" id="37360"/>
    <lineage>
        <taxon>Eukaryota</taxon>
        <taxon>Sar</taxon>
        <taxon>Rhizaria</taxon>
        <taxon>Endomyxa</taxon>
        <taxon>Phytomyxea</taxon>
        <taxon>Plasmodiophorida</taxon>
        <taxon>Plasmodiophoridae</taxon>
        <taxon>Plasmodiophora</taxon>
    </lineage>
</organism>
<evidence type="ECO:0000313" key="5">
    <source>
        <dbReference type="Proteomes" id="UP000290189"/>
    </source>
</evidence>
<feature type="signal peptide" evidence="3">
    <location>
        <begin position="1"/>
        <end position="21"/>
    </location>
</feature>
<dbReference type="AlphaFoldDB" id="A0A3P3YCZ4"/>
<evidence type="ECO:0008006" key="6">
    <source>
        <dbReference type="Google" id="ProtNLM"/>
    </source>
</evidence>
<feature type="transmembrane region" description="Helical" evidence="2">
    <location>
        <begin position="634"/>
        <end position="660"/>
    </location>
</feature>
<evidence type="ECO:0000256" key="2">
    <source>
        <dbReference type="SAM" id="Phobius"/>
    </source>
</evidence>
<dbReference type="PANTHER" id="PTHR11319:SF35">
    <property type="entry name" value="OUTER MEMBRANE PROTEIN PMPC-RELATED"/>
    <property type="match status" value="1"/>
</dbReference>
<feature type="chain" id="PRO_5018017537" description="TRP C-terminal domain-containing protein" evidence="3">
    <location>
        <begin position="22"/>
        <end position="780"/>
    </location>
</feature>
<keyword evidence="2" id="KW-0472">Membrane</keyword>